<comment type="caution">
    <text evidence="8">The sequence shown here is derived from an EMBL/GenBank/DDBJ whole genome shotgun (WGS) entry which is preliminary data.</text>
</comment>
<dbReference type="Proteomes" id="UP001524383">
    <property type="component" value="Unassembled WGS sequence"/>
</dbReference>
<protein>
    <recommendedName>
        <fullName evidence="10">V-type proton ATPase subunit E</fullName>
    </recommendedName>
</protein>
<keyword evidence="5" id="KW-0406">Ion transport</keyword>
<keyword evidence="2" id="KW-0813">Transport</keyword>
<evidence type="ECO:0008006" key="10">
    <source>
        <dbReference type="Google" id="ProtNLM"/>
    </source>
</evidence>
<evidence type="ECO:0000313" key="8">
    <source>
        <dbReference type="EMBL" id="MCQ1539054.1"/>
    </source>
</evidence>
<keyword evidence="9" id="KW-1185">Reference proteome</keyword>
<dbReference type="AlphaFoldDB" id="A0ABD4TMQ0"/>
<accession>A0ABD4TMQ0</accession>
<reference evidence="8 9" key="1">
    <citation type="submission" date="2019-08" db="EMBL/GenBank/DDBJ databases">
        <authorList>
            <person name="Chen S.-C."/>
            <person name="Lai M.-C."/>
            <person name="You Y.-T."/>
        </authorList>
    </citation>
    <scope>NUCLEOTIDE SEQUENCE [LARGE SCALE GENOMIC DNA]</scope>
    <source>
        <strain evidence="8 9">P2F9704a</strain>
    </source>
</reference>
<evidence type="ECO:0000256" key="1">
    <source>
        <dbReference type="ARBA" id="ARBA00005901"/>
    </source>
</evidence>
<dbReference type="InterPro" id="IPR002842">
    <property type="entry name" value="ATPase_V1_Esu"/>
</dbReference>
<evidence type="ECO:0000256" key="2">
    <source>
        <dbReference type="ARBA" id="ARBA00022448"/>
    </source>
</evidence>
<dbReference type="EMBL" id="VOTZ01000018">
    <property type="protein sequence ID" value="MCQ1539054.1"/>
    <property type="molecule type" value="Genomic_DNA"/>
</dbReference>
<dbReference type="Gene3D" id="3.30.2320.30">
    <property type="entry name" value="ATP synthase, E subunit, C-terminal"/>
    <property type="match status" value="1"/>
</dbReference>
<evidence type="ECO:0000256" key="7">
    <source>
        <dbReference type="ARBA" id="ARBA00023310"/>
    </source>
</evidence>
<evidence type="ECO:0000256" key="3">
    <source>
        <dbReference type="ARBA" id="ARBA00022475"/>
    </source>
</evidence>
<comment type="similarity">
    <text evidence="1">Belongs to the V-ATPase E subunit family.</text>
</comment>
<organism evidence="8 9">
    <name type="scientific">Methanocalculus taiwanensis</name>
    <dbReference type="NCBI Taxonomy" id="106207"/>
    <lineage>
        <taxon>Archaea</taxon>
        <taxon>Methanobacteriati</taxon>
        <taxon>Methanobacteriota</taxon>
        <taxon>Stenosarchaea group</taxon>
        <taxon>Methanomicrobia</taxon>
        <taxon>Methanomicrobiales</taxon>
        <taxon>Methanocalculaceae</taxon>
        <taxon>Methanocalculus</taxon>
    </lineage>
</organism>
<dbReference type="InterPro" id="IPR038495">
    <property type="entry name" value="ATPase_E_C"/>
</dbReference>
<keyword evidence="4" id="KW-0375">Hydrogen ion transport</keyword>
<keyword evidence="3" id="KW-1003">Cell membrane</keyword>
<evidence type="ECO:0000256" key="6">
    <source>
        <dbReference type="ARBA" id="ARBA00023136"/>
    </source>
</evidence>
<sequence>MEWQMTEELIQAVEESAQEEIQSIREHAAEQARRIVEEAQAEGLKLKQHYPEYWKNLAAVERTAIVAAREKARLELLQIKEEIFEETFCRAEEELVAFRDRPHYEDFLKFSILEALAELDGASAHLHVDCRDEALCTGILKDLNQRHTIVADIESMGGVIASTTDESVIAKNTIETRLKRSREVLRKEIFSILDGG</sequence>
<dbReference type="GO" id="GO:0006754">
    <property type="term" value="P:ATP biosynthetic process"/>
    <property type="evidence" value="ECO:0007669"/>
    <property type="project" value="UniProtKB-KW"/>
</dbReference>
<gene>
    <name evidence="8" type="ORF">FTO68_08690</name>
</gene>
<name>A0ABD4TMQ0_9EURY</name>
<dbReference type="Pfam" id="PF01991">
    <property type="entry name" value="vATP-synt_E"/>
    <property type="match status" value="1"/>
</dbReference>
<evidence type="ECO:0000256" key="4">
    <source>
        <dbReference type="ARBA" id="ARBA00022781"/>
    </source>
</evidence>
<dbReference type="GO" id="GO:1902600">
    <property type="term" value="P:proton transmembrane transport"/>
    <property type="evidence" value="ECO:0007669"/>
    <property type="project" value="UniProtKB-KW"/>
</dbReference>
<evidence type="ECO:0000313" key="9">
    <source>
        <dbReference type="Proteomes" id="UP001524383"/>
    </source>
</evidence>
<dbReference type="SUPFAM" id="SSF160527">
    <property type="entry name" value="V-type ATPase subunit E-like"/>
    <property type="match status" value="1"/>
</dbReference>
<proteinExistence type="inferred from homology"/>
<evidence type="ECO:0000256" key="5">
    <source>
        <dbReference type="ARBA" id="ARBA00023065"/>
    </source>
</evidence>
<keyword evidence="6" id="KW-0472">Membrane</keyword>
<keyword evidence="7" id="KW-0066">ATP synthesis</keyword>
<dbReference type="PANTHER" id="PTHR45715">
    <property type="entry name" value="ATPASE H+-TRANSPORTING V1 SUBUNIT E1A-RELATED"/>
    <property type="match status" value="1"/>
</dbReference>